<organism evidence="1 2">
    <name type="scientific">Psychroserpens burtonensis</name>
    <dbReference type="NCBI Taxonomy" id="49278"/>
    <lineage>
        <taxon>Bacteria</taxon>
        <taxon>Pseudomonadati</taxon>
        <taxon>Bacteroidota</taxon>
        <taxon>Flavobacteriia</taxon>
        <taxon>Flavobacteriales</taxon>
        <taxon>Flavobacteriaceae</taxon>
        <taxon>Psychroserpens</taxon>
    </lineage>
</organism>
<sequence length="151" mass="16806">MKTTILIIILSVFTLVSCERIKNKTQETINAGGEAVGKSATEFVEGVSEGIDKTLEAKIKLSPNLLKSGLSTGKFEITDSSFGGNDNLLTLYLIFDKDFDGILHVKVFDKNGLETGRTKLEVKMNKDYANYFDFIFDERVEIEARSLIVVE</sequence>
<reference evidence="1 2" key="1">
    <citation type="submission" date="2019-08" db="EMBL/GenBank/DDBJ databases">
        <title>Genome of Psychroserpens burtonensis ACAM 167.</title>
        <authorList>
            <person name="Bowman J.P."/>
        </authorList>
    </citation>
    <scope>NUCLEOTIDE SEQUENCE [LARGE SCALE GENOMIC DNA]</scope>
    <source>
        <strain evidence="1 2">ACAM 167</strain>
    </source>
</reference>
<dbReference type="OrthoDB" id="9179901at2"/>
<evidence type="ECO:0008006" key="3">
    <source>
        <dbReference type="Google" id="ProtNLM"/>
    </source>
</evidence>
<dbReference type="Proteomes" id="UP000321938">
    <property type="component" value="Unassembled WGS sequence"/>
</dbReference>
<dbReference type="EMBL" id="VOSB01000013">
    <property type="protein sequence ID" value="TXE17255.1"/>
    <property type="molecule type" value="Genomic_DNA"/>
</dbReference>
<name>A0A5C7B6X5_9FLAO</name>
<dbReference type="AlphaFoldDB" id="A0A5C7B6X5"/>
<evidence type="ECO:0000313" key="1">
    <source>
        <dbReference type="EMBL" id="TXE17255.1"/>
    </source>
</evidence>
<gene>
    <name evidence="1" type="ORF">ES692_09730</name>
</gene>
<dbReference type="RefSeq" id="WP_028871300.1">
    <property type="nucleotide sequence ID" value="NZ_VOSB01000013.1"/>
</dbReference>
<keyword evidence="2" id="KW-1185">Reference proteome</keyword>
<dbReference type="PROSITE" id="PS51257">
    <property type="entry name" value="PROKAR_LIPOPROTEIN"/>
    <property type="match status" value="1"/>
</dbReference>
<evidence type="ECO:0000313" key="2">
    <source>
        <dbReference type="Proteomes" id="UP000321938"/>
    </source>
</evidence>
<protein>
    <recommendedName>
        <fullName evidence="3">Lipoprotein</fullName>
    </recommendedName>
</protein>
<proteinExistence type="predicted"/>
<accession>A0A5C7B6X5</accession>
<comment type="caution">
    <text evidence="1">The sequence shown here is derived from an EMBL/GenBank/DDBJ whole genome shotgun (WGS) entry which is preliminary data.</text>
</comment>